<organism evidence="2 3">
    <name type="scientific">Caballeronia choica</name>
    <dbReference type="NCBI Taxonomy" id="326476"/>
    <lineage>
        <taxon>Bacteria</taxon>
        <taxon>Pseudomonadati</taxon>
        <taxon>Pseudomonadota</taxon>
        <taxon>Betaproteobacteria</taxon>
        <taxon>Burkholderiales</taxon>
        <taxon>Burkholderiaceae</taxon>
        <taxon>Caballeronia</taxon>
    </lineage>
</organism>
<name>A0A158KM03_9BURK</name>
<dbReference type="AlphaFoldDB" id="A0A158KM03"/>
<feature type="transmembrane region" description="Helical" evidence="1">
    <location>
        <begin position="46"/>
        <end position="67"/>
    </location>
</feature>
<evidence type="ECO:0008006" key="4">
    <source>
        <dbReference type="Google" id="ProtNLM"/>
    </source>
</evidence>
<comment type="caution">
    <text evidence="2">The sequence shown here is derived from an EMBL/GenBank/DDBJ whole genome shotgun (WGS) entry which is preliminary data.</text>
</comment>
<dbReference type="Pfam" id="PF14023">
    <property type="entry name" value="Bestrophin-like"/>
    <property type="match status" value="1"/>
</dbReference>
<dbReference type="Proteomes" id="UP000054770">
    <property type="component" value="Unassembled WGS sequence"/>
</dbReference>
<feature type="transmembrane region" description="Helical" evidence="1">
    <location>
        <begin position="9"/>
        <end position="26"/>
    </location>
</feature>
<evidence type="ECO:0000256" key="1">
    <source>
        <dbReference type="SAM" id="Phobius"/>
    </source>
</evidence>
<keyword evidence="1" id="KW-1133">Transmembrane helix</keyword>
<feature type="transmembrane region" description="Helical" evidence="1">
    <location>
        <begin position="182"/>
        <end position="202"/>
    </location>
</feature>
<dbReference type="InterPro" id="IPR025333">
    <property type="entry name" value="DUF4239"/>
</dbReference>
<accession>A0A158KM03</accession>
<keyword evidence="1" id="KW-0812">Transmembrane</keyword>
<evidence type="ECO:0000313" key="3">
    <source>
        <dbReference type="Proteomes" id="UP000054770"/>
    </source>
</evidence>
<keyword evidence="1" id="KW-0472">Membrane</keyword>
<sequence length="255" mass="28149">MEQITNRPLVFFVVSVVLMSLAAWIGEAFLRRDKPLDAETREDFSVVQSATLTLLALVIGFSLSMAVGRYDQRKNYEEEEANAIGTEFLRADLLSSAEAANIRSLLTKYLDQRIQFYQTRDPQRLAEIDATTARLQSELWVTARTGAAAQPNPVTALAVAGMNDVLNSQGYTQAAWRNRIPLAEWSLMISIGIFCNLLVGYGSRSTIAAKRFLLILPAVVGLSFMLIADIDSPRNGVILVVPQNLLSVMQSLPKP</sequence>
<feature type="transmembrane region" description="Helical" evidence="1">
    <location>
        <begin position="208"/>
        <end position="228"/>
    </location>
</feature>
<dbReference type="EMBL" id="FCON02000115">
    <property type="protein sequence ID" value="SAL82208.1"/>
    <property type="molecule type" value="Genomic_DNA"/>
</dbReference>
<gene>
    <name evidence="2" type="ORF">AWB68_06428</name>
</gene>
<dbReference type="RefSeq" id="WP_087648369.1">
    <property type="nucleotide sequence ID" value="NZ_FCON02000115.1"/>
</dbReference>
<proteinExistence type="predicted"/>
<keyword evidence="3" id="KW-1185">Reference proteome</keyword>
<reference evidence="2" key="1">
    <citation type="submission" date="2016-01" db="EMBL/GenBank/DDBJ databases">
        <authorList>
            <person name="Peeters C."/>
        </authorList>
    </citation>
    <scope>NUCLEOTIDE SEQUENCE [LARGE SCALE GENOMIC DNA]</scope>
    <source>
        <strain evidence="2">LMG 22940</strain>
    </source>
</reference>
<protein>
    <recommendedName>
        <fullName evidence="4">DUF4239 domain-containing protein</fullName>
    </recommendedName>
</protein>
<dbReference type="OrthoDB" id="116415at2"/>
<evidence type="ECO:0000313" key="2">
    <source>
        <dbReference type="EMBL" id="SAL82208.1"/>
    </source>
</evidence>